<keyword evidence="2" id="KW-1185">Reference proteome</keyword>
<accession>A0A1I4JZ70</accession>
<proteinExistence type="predicted"/>
<reference evidence="2" key="1">
    <citation type="submission" date="2016-10" db="EMBL/GenBank/DDBJ databases">
        <authorList>
            <person name="Varghese N."/>
            <person name="Submissions S."/>
        </authorList>
    </citation>
    <scope>NUCLEOTIDE SEQUENCE [LARGE SCALE GENOMIC DNA]</scope>
    <source>
        <strain evidence="2">Nm44</strain>
    </source>
</reference>
<name>A0A1I4JZ70_9PROT</name>
<dbReference type="EMBL" id="FOUB01000003">
    <property type="protein sequence ID" value="SFL71543.1"/>
    <property type="molecule type" value="Genomic_DNA"/>
</dbReference>
<gene>
    <name evidence="1" type="ORF">SAMN05421863_100332</name>
</gene>
<organism evidence="1 2">
    <name type="scientific">Nitrosomonas communis</name>
    <dbReference type="NCBI Taxonomy" id="44574"/>
    <lineage>
        <taxon>Bacteria</taxon>
        <taxon>Pseudomonadati</taxon>
        <taxon>Pseudomonadota</taxon>
        <taxon>Betaproteobacteria</taxon>
        <taxon>Nitrosomonadales</taxon>
        <taxon>Nitrosomonadaceae</taxon>
        <taxon>Nitrosomonas</taxon>
    </lineage>
</organism>
<dbReference type="AlphaFoldDB" id="A0A1I4JZ70"/>
<protein>
    <submittedName>
        <fullName evidence="1">Uncharacterized protein</fullName>
    </submittedName>
</protein>
<evidence type="ECO:0000313" key="1">
    <source>
        <dbReference type="EMBL" id="SFL71543.1"/>
    </source>
</evidence>
<sequence length="46" mass="5388">MATVFFSAALKKERQNQSDHHKQAVYDCLAFRRSFTFSTKTIKVCF</sequence>
<evidence type="ECO:0000313" key="2">
    <source>
        <dbReference type="Proteomes" id="UP000183287"/>
    </source>
</evidence>
<dbReference type="Proteomes" id="UP000183287">
    <property type="component" value="Unassembled WGS sequence"/>
</dbReference>